<dbReference type="PROSITE" id="PS00701">
    <property type="entry name" value="RIBOSOMAL_L16_2"/>
    <property type="match status" value="1"/>
</dbReference>
<evidence type="ECO:0000256" key="1">
    <source>
        <dbReference type="ARBA" id="ARBA00008931"/>
    </source>
</evidence>
<keyword evidence="2 4" id="KW-0689">Ribosomal protein</keyword>
<dbReference type="PANTHER" id="PTHR12220:SF13">
    <property type="entry name" value="LARGE RIBOSOMAL SUBUNIT PROTEIN UL16M"/>
    <property type="match status" value="1"/>
</dbReference>
<dbReference type="GO" id="GO:0019843">
    <property type="term" value="F:rRNA binding"/>
    <property type="evidence" value="ECO:0007669"/>
    <property type="project" value="InterPro"/>
</dbReference>
<dbReference type="GO" id="GO:0032543">
    <property type="term" value="P:mitochondrial translation"/>
    <property type="evidence" value="ECO:0007669"/>
    <property type="project" value="EnsemblFungi"/>
</dbReference>
<dbReference type="OrthoDB" id="268521at2759"/>
<keyword evidence="6" id="KW-1185">Reference proteome</keyword>
<name>W6MGC7_9ASCO</name>
<gene>
    <name evidence="5" type="ORF">KUCA_T00000808001</name>
</gene>
<sequence>MIFSAGILARPVQSFQRLTFKRFTHELAPRFKVQKKKQKGRIAVRTGGSAKGSLVSFGSYGIRLKSEGVRMAAVHLKEADNVITKCVREYGGKVWRRLCTNIAICTKGNETRMGKGKGPFDYWAVRVPTGKVIFEVSGDSVLHEKIAREAFRKAGEKMPGTFEFVKKGGNPRLGLKDAIKPLPPKQNFLAQYKANPDKKLLNVLKSRDPVYKLYSGRS</sequence>
<dbReference type="InterPro" id="IPR000114">
    <property type="entry name" value="Ribosomal_uL16_bact-type"/>
</dbReference>
<dbReference type="CDD" id="cd01433">
    <property type="entry name" value="Ribosomal_L16_L10e"/>
    <property type="match status" value="1"/>
</dbReference>
<dbReference type="RefSeq" id="XP_022456856.1">
    <property type="nucleotide sequence ID" value="XM_022605382.1"/>
</dbReference>
<dbReference type="Gene3D" id="3.90.1170.10">
    <property type="entry name" value="Ribosomal protein L10e/L16"/>
    <property type="match status" value="1"/>
</dbReference>
<dbReference type="GeneID" id="34518244"/>
<dbReference type="InterPro" id="IPR016180">
    <property type="entry name" value="Ribosomal_uL16_dom"/>
</dbReference>
<dbReference type="HOGENOM" id="CLU_078858_0_1_1"/>
<dbReference type="InterPro" id="IPR036920">
    <property type="entry name" value="Ribosomal_uL16_sf"/>
</dbReference>
<dbReference type="Proteomes" id="UP000019384">
    <property type="component" value="Unassembled WGS sequence"/>
</dbReference>
<evidence type="ECO:0000256" key="4">
    <source>
        <dbReference type="RuleBase" id="RU004413"/>
    </source>
</evidence>
<accession>W6MGC7</accession>
<dbReference type="STRING" id="1382522.W6MGC7"/>
<evidence type="ECO:0000313" key="5">
    <source>
        <dbReference type="EMBL" id="CDK24841.1"/>
    </source>
</evidence>
<dbReference type="PANTHER" id="PTHR12220">
    <property type="entry name" value="50S/60S RIBOSOMAL PROTEIN L16"/>
    <property type="match status" value="1"/>
</dbReference>
<dbReference type="Pfam" id="PF00252">
    <property type="entry name" value="Ribosomal_L16"/>
    <property type="match status" value="1"/>
</dbReference>
<comment type="similarity">
    <text evidence="1 4">Belongs to the universal ribosomal protein uL16 family.</text>
</comment>
<dbReference type="SUPFAM" id="SSF54686">
    <property type="entry name" value="Ribosomal protein L16p/L10e"/>
    <property type="match status" value="1"/>
</dbReference>
<reference evidence="5" key="2">
    <citation type="submission" date="2014-02" db="EMBL/GenBank/DDBJ databases">
        <title>Complete DNA sequence of /Kuraishia capsulata/ illustrates novel genomic features among budding yeasts (/Saccharomycotina/).</title>
        <authorList>
            <person name="Morales L."/>
            <person name="Noel B."/>
            <person name="Porcel B."/>
            <person name="Marcet-Houben M."/>
            <person name="Hullo M-F."/>
            <person name="Sacerdot C."/>
            <person name="Tekaia F."/>
            <person name="Leh-Louis V."/>
            <person name="Despons L."/>
            <person name="Khanna V."/>
            <person name="Aury J-M."/>
            <person name="Barbe V."/>
            <person name="Couloux A."/>
            <person name="Labadie K."/>
            <person name="Pelletier E."/>
            <person name="Souciet J-L."/>
            <person name="Boekhout T."/>
            <person name="Gabaldon T."/>
            <person name="Wincker P."/>
            <person name="Dujon B."/>
        </authorList>
    </citation>
    <scope>NUCLEOTIDE SEQUENCE</scope>
    <source>
        <strain evidence="5">CBS 1993</strain>
    </source>
</reference>
<dbReference type="GO" id="GO:0003735">
    <property type="term" value="F:structural constituent of ribosome"/>
    <property type="evidence" value="ECO:0007669"/>
    <property type="project" value="EnsemblFungi"/>
</dbReference>
<dbReference type="InterPro" id="IPR047873">
    <property type="entry name" value="Ribosomal_uL16"/>
</dbReference>
<evidence type="ECO:0000313" key="6">
    <source>
        <dbReference type="Proteomes" id="UP000019384"/>
    </source>
</evidence>
<keyword evidence="3 4" id="KW-0687">Ribonucleoprotein</keyword>
<proteinExistence type="inferred from homology"/>
<dbReference type="GO" id="GO:0005762">
    <property type="term" value="C:mitochondrial large ribosomal subunit"/>
    <property type="evidence" value="ECO:0007669"/>
    <property type="project" value="EnsemblFungi"/>
</dbReference>
<reference evidence="5" key="1">
    <citation type="submission" date="2013-12" db="EMBL/GenBank/DDBJ databases">
        <authorList>
            <person name="Genoscope - CEA"/>
        </authorList>
    </citation>
    <scope>NUCLEOTIDE SEQUENCE</scope>
    <source>
        <strain evidence="5">CBS 1993</strain>
    </source>
</reference>
<protein>
    <submittedName>
        <fullName evidence="5">Uncharacterized protein</fullName>
    </submittedName>
</protein>
<evidence type="ECO:0000256" key="3">
    <source>
        <dbReference type="ARBA" id="ARBA00023274"/>
    </source>
</evidence>
<evidence type="ECO:0000256" key="2">
    <source>
        <dbReference type="ARBA" id="ARBA00022980"/>
    </source>
</evidence>
<dbReference type="PRINTS" id="PR00060">
    <property type="entry name" value="RIBOSOMALL16"/>
</dbReference>
<dbReference type="AlphaFoldDB" id="W6MGC7"/>
<dbReference type="NCBIfam" id="TIGR01164">
    <property type="entry name" value="rplP_bact"/>
    <property type="match status" value="1"/>
</dbReference>
<dbReference type="InterPro" id="IPR020798">
    <property type="entry name" value="Ribosomal_uL16_CS"/>
</dbReference>
<dbReference type="EMBL" id="HG793125">
    <property type="protein sequence ID" value="CDK24841.1"/>
    <property type="molecule type" value="Genomic_DNA"/>
</dbReference>
<organism evidence="5 6">
    <name type="scientific">Kuraishia capsulata CBS 1993</name>
    <dbReference type="NCBI Taxonomy" id="1382522"/>
    <lineage>
        <taxon>Eukaryota</taxon>
        <taxon>Fungi</taxon>
        <taxon>Dikarya</taxon>
        <taxon>Ascomycota</taxon>
        <taxon>Saccharomycotina</taxon>
        <taxon>Pichiomycetes</taxon>
        <taxon>Pichiales</taxon>
        <taxon>Pichiaceae</taxon>
        <taxon>Kuraishia</taxon>
    </lineage>
</organism>